<dbReference type="AlphaFoldDB" id="A0A965ZH15"/>
<accession>A0A965ZH15</accession>
<evidence type="ECO:0000256" key="1">
    <source>
        <dbReference type="SAM" id="SignalP"/>
    </source>
</evidence>
<evidence type="ECO:0000313" key="3">
    <source>
        <dbReference type="Proteomes" id="UP000638732"/>
    </source>
</evidence>
<keyword evidence="3" id="KW-1185">Reference proteome</keyword>
<name>A0A965ZH15_9SPHI</name>
<keyword evidence="1" id="KW-0732">Signal</keyword>
<gene>
    <name evidence="2" type="ORF">GSY63_15960</name>
</gene>
<dbReference type="Proteomes" id="UP000638732">
    <property type="component" value="Unassembled WGS sequence"/>
</dbReference>
<evidence type="ECO:0000313" key="2">
    <source>
        <dbReference type="EMBL" id="NCD70860.1"/>
    </source>
</evidence>
<feature type="signal peptide" evidence="1">
    <location>
        <begin position="1"/>
        <end position="21"/>
    </location>
</feature>
<proteinExistence type="predicted"/>
<reference evidence="2" key="2">
    <citation type="submission" date="2020-10" db="EMBL/GenBank/DDBJ databases">
        <title>Mucilaginibacter sp. nov., isolated from soil.</title>
        <authorList>
            <person name="Jeon C.O."/>
        </authorList>
    </citation>
    <scope>NUCLEOTIDE SEQUENCE</scope>
    <source>
        <strain evidence="2">R11</strain>
    </source>
</reference>
<dbReference type="EMBL" id="WWEO01000043">
    <property type="protein sequence ID" value="NCD70860.1"/>
    <property type="molecule type" value="Genomic_DNA"/>
</dbReference>
<comment type="caution">
    <text evidence="2">The sequence shown here is derived from an EMBL/GenBank/DDBJ whole genome shotgun (WGS) entry which is preliminary data.</text>
</comment>
<reference evidence="2" key="1">
    <citation type="submission" date="2020-01" db="EMBL/GenBank/DDBJ databases">
        <authorList>
            <person name="Seo Y.L."/>
        </authorList>
    </citation>
    <scope>NUCLEOTIDE SEQUENCE</scope>
    <source>
        <strain evidence="2">R11</strain>
    </source>
</reference>
<sequence>MNIKYLILLFVALTAFSEAKSQTTPATAERQLTDSICNCMVRTDLSKVKNKQEAMGVFTECFSKYQSLLVATAEERKVDFEDDAAMHAIGADIGKNLMKMNCSSFMKLSVIMASDKAEEVPVRTTQGKLIRIDNKGFNYLVVVDENKKEYSFLWLHQFQGSEKFVNGVGVNLGKKVSITWQDTEVYLPAAKGYYNVKEITALSIF</sequence>
<organism evidence="2 3">
    <name type="scientific">Mucilaginibacter agri</name>
    <dbReference type="NCBI Taxonomy" id="2695265"/>
    <lineage>
        <taxon>Bacteria</taxon>
        <taxon>Pseudomonadati</taxon>
        <taxon>Bacteroidota</taxon>
        <taxon>Sphingobacteriia</taxon>
        <taxon>Sphingobacteriales</taxon>
        <taxon>Sphingobacteriaceae</taxon>
        <taxon>Mucilaginibacter</taxon>
    </lineage>
</organism>
<dbReference type="RefSeq" id="WP_166586808.1">
    <property type="nucleotide sequence ID" value="NZ_WWEO01000043.1"/>
</dbReference>
<protein>
    <submittedName>
        <fullName evidence="2">Uncharacterized protein</fullName>
    </submittedName>
</protein>
<feature type="chain" id="PRO_5037284275" evidence="1">
    <location>
        <begin position="22"/>
        <end position="205"/>
    </location>
</feature>